<reference evidence="2" key="1">
    <citation type="submission" date="2020-09" db="EMBL/GenBank/DDBJ databases">
        <title>Genome-Enabled Discovery of Anthraquinone Biosynthesis in Senna tora.</title>
        <authorList>
            <person name="Kang S.-H."/>
            <person name="Pandey R.P."/>
            <person name="Lee C.-M."/>
            <person name="Sim J.-S."/>
            <person name="Jeong J.-T."/>
            <person name="Choi B.-S."/>
            <person name="Jung M."/>
            <person name="Ginzburg D."/>
            <person name="Zhao K."/>
            <person name="Won S.Y."/>
            <person name="Oh T.-J."/>
            <person name="Yu Y."/>
            <person name="Kim N.-H."/>
            <person name="Lee O.R."/>
            <person name="Lee T.-H."/>
            <person name="Bashyal P."/>
            <person name="Kim T.-S."/>
            <person name="Lee W.-H."/>
            <person name="Kawkins C."/>
            <person name="Kim C.-K."/>
            <person name="Kim J.S."/>
            <person name="Ahn B.O."/>
            <person name="Rhee S.Y."/>
            <person name="Sohng J.K."/>
        </authorList>
    </citation>
    <scope>NUCLEOTIDE SEQUENCE</scope>
    <source>
        <tissue evidence="2">Leaf</tissue>
    </source>
</reference>
<evidence type="ECO:0000313" key="2">
    <source>
        <dbReference type="EMBL" id="KAF7829924.1"/>
    </source>
</evidence>
<dbReference type="Proteomes" id="UP000634136">
    <property type="component" value="Unassembled WGS sequence"/>
</dbReference>
<feature type="region of interest" description="Disordered" evidence="1">
    <location>
        <begin position="1"/>
        <end position="23"/>
    </location>
</feature>
<accession>A0A834WSJ0</accession>
<comment type="caution">
    <text evidence="2">The sequence shown here is derived from an EMBL/GenBank/DDBJ whole genome shotgun (WGS) entry which is preliminary data.</text>
</comment>
<evidence type="ECO:0000256" key="1">
    <source>
        <dbReference type="SAM" id="MobiDB-lite"/>
    </source>
</evidence>
<name>A0A834WSJ0_9FABA</name>
<keyword evidence="3" id="KW-1185">Reference proteome</keyword>
<organism evidence="2 3">
    <name type="scientific">Senna tora</name>
    <dbReference type="NCBI Taxonomy" id="362788"/>
    <lineage>
        <taxon>Eukaryota</taxon>
        <taxon>Viridiplantae</taxon>
        <taxon>Streptophyta</taxon>
        <taxon>Embryophyta</taxon>
        <taxon>Tracheophyta</taxon>
        <taxon>Spermatophyta</taxon>
        <taxon>Magnoliopsida</taxon>
        <taxon>eudicotyledons</taxon>
        <taxon>Gunneridae</taxon>
        <taxon>Pentapetalae</taxon>
        <taxon>rosids</taxon>
        <taxon>fabids</taxon>
        <taxon>Fabales</taxon>
        <taxon>Fabaceae</taxon>
        <taxon>Caesalpinioideae</taxon>
        <taxon>Cassia clade</taxon>
        <taxon>Senna</taxon>
    </lineage>
</organism>
<proteinExistence type="predicted"/>
<evidence type="ECO:0000313" key="3">
    <source>
        <dbReference type="Proteomes" id="UP000634136"/>
    </source>
</evidence>
<sequence length="23" mass="2467">MEWESNVVRGSGICSSLRPKSGS</sequence>
<dbReference type="EMBL" id="JAAIUW010000005">
    <property type="protein sequence ID" value="KAF7829924.1"/>
    <property type="molecule type" value="Genomic_DNA"/>
</dbReference>
<protein>
    <submittedName>
        <fullName evidence="2">Uncharacterized protein</fullName>
    </submittedName>
</protein>
<dbReference type="AlphaFoldDB" id="A0A834WSJ0"/>
<gene>
    <name evidence="2" type="ORF">G2W53_012257</name>
</gene>